<dbReference type="CDD" id="cd03254">
    <property type="entry name" value="ABCC_Glucan_exporter_like"/>
    <property type="match status" value="1"/>
</dbReference>
<dbReference type="InterPro" id="IPR039421">
    <property type="entry name" value="Type_1_exporter"/>
</dbReference>
<dbReference type="InterPro" id="IPR003439">
    <property type="entry name" value="ABC_transporter-like_ATP-bd"/>
</dbReference>
<dbReference type="GO" id="GO:0016887">
    <property type="term" value="F:ATP hydrolysis activity"/>
    <property type="evidence" value="ECO:0007669"/>
    <property type="project" value="InterPro"/>
</dbReference>
<feature type="domain" description="ABC transporter" evidence="11">
    <location>
        <begin position="371"/>
        <end position="605"/>
    </location>
</feature>
<evidence type="ECO:0000256" key="6">
    <source>
        <dbReference type="ARBA" id="ARBA00022840"/>
    </source>
</evidence>
<feature type="transmembrane region" description="Helical" evidence="10">
    <location>
        <begin position="177"/>
        <end position="208"/>
    </location>
</feature>
<feature type="transmembrane region" description="Helical" evidence="10">
    <location>
        <begin position="290"/>
        <end position="315"/>
    </location>
</feature>
<evidence type="ECO:0000256" key="3">
    <source>
        <dbReference type="ARBA" id="ARBA00022475"/>
    </source>
</evidence>
<evidence type="ECO:0000256" key="4">
    <source>
        <dbReference type="ARBA" id="ARBA00022692"/>
    </source>
</evidence>
<name>A0A075QYL6_BRELA</name>
<dbReference type="eggNOG" id="COG1132">
    <property type="taxonomic scope" value="Bacteria"/>
</dbReference>
<keyword evidence="7 10" id="KW-1133">Transmembrane helix</keyword>
<dbReference type="KEGG" id="blr:BRLA_c003090"/>
<dbReference type="FunFam" id="3.40.50.300:FF:000287">
    <property type="entry name" value="Multidrug ABC transporter ATP-binding protein"/>
    <property type="match status" value="1"/>
</dbReference>
<dbReference type="CDD" id="cd18547">
    <property type="entry name" value="ABC_6TM_Tm288_like"/>
    <property type="match status" value="1"/>
</dbReference>
<feature type="domain" description="ABC transmembrane type-1" evidence="12">
    <location>
        <begin position="52"/>
        <end position="337"/>
    </location>
</feature>
<keyword evidence="14" id="KW-1185">Reference proteome</keyword>
<accession>A0A075QYL6</accession>
<evidence type="ECO:0000256" key="8">
    <source>
        <dbReference type="ARBA" id="ARBA00023136"/>
    </source>
</evidence>
<dbReference type="AlphaFoldDB" id="A0A075QYL6"/>
<dbReference type="SUPFAM" id="SSF90123">
    <property type="entry name" value="ABC transporter transmembrane region"/>
    <property type="match status" value="1"/>
</dbReference>
<evidence type="ECO:0000256" key="1">
    <source>
        <dbReference type="ARBA" id="ARBA00004651"/>
    </source>
</evidence>
<dbReference type="FunFam" id="1.20.1560.10:FF:000011">
    <property type="entry name" value="Multidrug ABC transporter ATP-binding protein"/>
    <property type="match status" value="1"/>
</dbReference>
<dbReference type="PANTHER" id="PTHR43394:SF1">
    <property type="entry name" value="ATP-BINDING CASSETTE SUB-FAMILY B MEMBER 10, MITOCHONDRIAL"/>
    <property type="match status" value="1"/>
</dbReference>
<dbReference type="InterPro" id="IPR017871">
    <property type="entry name" value="ABC_transporter-like_CS"/>
</dbReference>
<proteinExistence type="predicted"/>
<dbReference type="EMBL" id="CP007806">
    <property type="protein sequence ID" value="AIG24704.1"/>
    <property type="molecule type" value="Genomic_DNA"/>
</dbReference>
<dbReference type="PROSITE" id="PS00211">
    <property type="entry name" value="ABC_TRANSPORTER_1"/>
    <property type="match status" value="1"/>
</dbReference>
<evidence type="ECO:0000256" key="5">
    <source>
        <dbReference type="ARBA" id="ARBA00022741"/>
    </source>
</evidence>
<dbReference type="SMART" id="SM00382">
    <property type="entry name" value="AAA"/>
    <property type="match status" value="1"/>
</dbReference>
<evidence type="ECO:0000259" key="12">
    <source>
        <dbReference type="PROSITE" id="PS50929"/>
    </source>
</evidence>
<feature type="region of interest" description="Disordered" evidence="9">
    <location>
        <begin position="1"/>
        <end position="23"/>
    </location>
</feature>
<dbReference type="Pfam" id="PF00005">
    <property type="entry name" value="ABC_tran"/>
    <property type="match status" value="1"/>
</dbReference>
<evidence type="ECO:0000256" key="7">
    <source>
        <dbReference type="ARBA" id="ARBA00022989"/>
    </source>
</evidence>
<feature type="transmembrane region" description="Helical" evidence="10">
    <location>
        <begin position="90"/>
        <end position="111"/>
    </location>
</feature>
<keyword evidence="3" id="KW-1003">Cell membrane</keyword>
<dbReference type="InterPro" id="IPR003593">
    <property type="entry name" value="AAA+_ATPase"/>
</dbReference>
<dbReference type="HOGENOM" id="CLU_000604_84_3_9"/>
<dbReference type="InterPro" id="IPR036640">
    <property type="entry name" value="ABC1_TM_sf"/>
</dbReference>
<evidence type="ECO:0000256" key="2">
    <source>
        <dbReference type="ARBA" id="ARBA00022448"/>
    </source>
</evidence>
<dbReference type="PANTHER" id="PTHR43394">
    <property type="entry name" value="ATP-DEPENDENT PERMEASE MDL1, MITOCHONDRIAL"/>
    <property type="match status" value="1"/>
</dbReference>
<dbReference type="GO" id="GO:0015421">
    <property type="term" value="F:ABC-type oligopeptide transporter activity"/>
    <property type="evidence" value="ECO:0007669"/>
    <property type="project" value="TreeGrafter"/>
</dbReference>
<dbReference type="SUPFAM" id="SSF52540">
    <property type="entry name" value="P-loop containing nucleoside triphosphate hydrolases"/>
    <property type="match status" value="1"/>
</dbReference>
<dbReference type="PROSITE" id="PS50893">
    <property type="entry name" value="ABC_TRANSPORTER_2"/>
    <property type="match status" value="1"/>
</dbReference>
<keyword evidence="2" id="KW-0813">Transport</keyword>
<evidence type="ECO:0000256" key="10">
    <source>
        <dbReference type="SAM" id="Phobius"/>
    </source>
</evidence>
<dbReference type="InterPro" id="IPR011527">
    <property type="entry name" value="ABC1_TM_dom"/>
</dbReference>
<organism evidence="13 14">
    <name type="scientific">Brevibacillus laterosporus LMG 15441</name>
    <dbReference type="NCBI Taxonomy" id="1042163"/>
    <lineage>
        <taxon>Bacteria</taxon>
        <taxon>Bacillati</taxon>
        <taxon>Bacillota</taxon>
        <taxon>Bacilli</taxon>
        <taxon>Bacillales</taxon>
        <taxon>Paenibacillaceae</taxon>
        <taxon>Brevibacillus</taxon>
    </lineage>
</organism>
<keyword evidence="8 10" id="KW-0472">Membrane</keyword>
<feature type="transmembrane region" description="Helical" evidence="10">
    <location>
        <begin position="49"/>
        <end position="70"/>
    </location>
</feature>
<sequence length="612" mass="67984">MNRGGSEPQRSKGMGGPMGKGMTGMPVVKPKNSMEALKRLWGYLREQRWSLFLVFFLVLASSGFALMGPLLIGKAIDSMGITTGQVQFSLLAKIVGSLIIVYILGALASWLQTYLMASVSQKTVKSMRKDIFDKVQTLPLRFFDERPRGDLMSRLTNDVENINNTLSQATTQIFSSLITVIGAVGMMLMLSPSLTLVSLIVVPLGLFITKKIAERTRKLFLEQQTELGQLNGYIEEMISGQRVVKAFNREQQTIDQFAEKNQRLKKVGAQAQAFSGVIPPLMNAINNLSFALVAGIGGYMAVQGVITIGIITAFLNYSKQFARPLNEMANQFNMLQSAFAGAERVFEVLDEEPEFADQAVADSLEQVEGKVEFKDVTFGYKPDKPVLQEINLIAEPGQMIALVGPTGSGKTTIVNLLMRFYDVQQGSVIVDGRDIRQIDKENLRSSIGMVLQDTYLFAGTVIENIRYGRLDATDEQVMYAARMANAHSFIERLPEGYHTKLTEDASNISQGQRQLLTIARAILADPSILILDEATSSIDTRTEMQIQKALKVLMQGRTSFVIAHRLSTIQEADQILVINQGEIIERGNHKELLEQQGFYYNLYHTQFKNQAS</sequence>
<dbReference type="GO" id="GO:0005524">
    <property type="term" value="F:ATP binding"/>
    <property type="evidence" value="ECO:0007669"/>
    <property type="project" value="UniProtKB-KW"/>
</dbReference>
<comment type="subcellular location">
    <subcellularLocation>
        <location evidence="1">Cell membrane</location>
        <topology evidence="1">Multi-pass membrane protein</topology>
    </subcellularLocation>
</comment>
<evidence type="ECO:0000313" key="13">
    <source>
        <dbReference type="EMBL" id="AIG24704.1"/>
    </source>
</evidence>
<dbReference type="GO" id="GO:0005886">
    <property type="term" value="C:plasma membrane"/>
    <property type="evidence" value="ECO:0007669"/>
    <property type="project" value="UniProtKB-SubCell"/>
</dbReference>
<protein>
    <submittedName>
        <fullName evidence="13">Putative ABC transporter ATP-binding protein</fullName>
    </submittedName>
</protein>
<keyword evidence="5" id="KW-0547">Nucleotide-binding</keyword>
<dbReference type="PROSITE" id="PS50929">
    <property type="entry name" value="ABC_TM1F"/>
    <property type="match status" value="1"/>
</dbReference>
<dbReference type="Pfam" id="PF00664">
    <property type="entry name" value="ABC_membrane"/>
    <property type="match status" value="1"/>
</dbReference>
<evidence type="ECO:0000313" key="14">
    <source>
        <dbReference type="Proteomes" id="UP000005850"/>
    </source>
</evidence>
<feature type="compositionally biased region" description="Gly residues" evidence="9">
    <location>
        <begin position="13"/>
        <end position="22"/>
    </location>
</feature>
<dbReference type="Gene3D" id="1.20.1560.10">
    <property type="entry name" value="ABC transporter type 1, transmembrane domain"/>
    <property type="match status" value="1"/>
</dbReference>
<keyword evidence="4 10" id="KW-0812">Transmembrane</keyword>
<dbReference type="InterPro" id="IPR027417">
    <property type="entry name" value="P-loop_NTPase"/>
</dbReference>
<dbReference type="RefSeq" id="WP_003333656.1">
    <property type="nucleotide sequence ID" value="NZ_CP007806.1"/>
</dbReference>
<evidence type="ECO:0000256" key="9">
    <source>
        <dbReference type="SAM" id="MobiDB-lite"/>
    </source>
</evidence>
<dbReference type="STRING" id="1042163.BRLA_c003090"/>
<gene>
    <name evidence="13" type="ORF">BRLA_c003090</name>
</gene>
<keyword evidence="6 13" id="KW-0067">ATP-binding</keyword>
<dbReference type="Gene3D" id="3.40.50.300">
    <property type="entry name" value="P-loop containing nucleotide triphosphate hydrolases"/>
    <property type="match status" value="1"/>
</dbReference>
<reference evidence="13 14" key="1">
    <citation type="journal article" date="2011" name="J. Bacteriol.">
        <title>Genome sequence of Brevibacillus laterosporus LMG 15441, a pathogen of invertebrates.</title>
        <authorList>
            <person name="Djukic M."/>
            <person name="Poehlein A."/>
            <person name="Thurmer A."/>
            <person name="Daniel R."/>
        </authorList>
    </citation>
    <scope>NUCLEOTIDE SEQUENCE [LARGE SCALE GENOMIC DNA]</scope>
    <source>
        <strain evidence="13 14">LMG 15441</strain>
    </source>
</reference>
<evidence type="ECO:0000259" key="11">
    <source>
        <dbReference type="PROSITE" id="PS50893"/>
    </source>
</evidence>
<dbReference type="Proteomes" id="UP000005850">
    <property type="component" value="Chromosome"/>
</dbReference>